<dbReference type="Pfam" id="PF09917">
    <property type="entry name" value="DUF2147"/>
    <property type="match status" value="1"/>
</dbReference>
<name>A0ABX9A4F6_9SPHN</name>
<protein>
    <submittedName>
        <fullName evidence="2">DUF2147 domain-containing protein</fullName>
    </submittedName>
</protein>
<feature type="domain" description="DUF2147" evidence="1">
    <location>
        <begin position="13"/>
        <end position="117"/>
    </location>
</feature>
<gene>
    <name evidence="2" type="ORF">K3136_05420</name>
</gene>
<dbReference type="Gene3D" id="2.40.128.520">
    <property type="match status" value="1"/>
</dbReference>
<keyword evidence="3" id="KW-1185">Reference proteome</keyword>
<dbReference type="InterPro" id="IPR019223">
    <property type="entry name" value="DUF2147"/>
</dbReference>
<dbReference type="PANTHER" id="PTHR36919:SF2">
    <property type="entry name" value="BLL6627 PROTEIN"/>
    <property type="match status" value="1"/>
</dbReference>
<sequence>MAQASGDDNPVLGIWQNPDGTVSVRTEYCGKNLCGVVVSASAKAQADARRAGVDNLVGEHLLQNFVRVDTTAWSGTAFVPDMNTHVSAHLTLIDPDHLKISGCELGGLVCKSQVWTKAK</sequence>
<evidence type="ECO:0000313" key="3">
    <source>
        <dbReference type="Proteomes" id="UP000824321"/>
    </source>
</evidence>
<dbReference type="RefSeq" id="WP_221431865.1">
    <property type="nucleotide sequence ID" value="NZ_CP081294.1"/>
</dbReference>
<dbReference type="PANTHER" id="PTHR36919">
    <property type="entry name" value="BLR1215 PROTEIN"/>
    <property type="match status" value="1"/>
</dbReference>
<dbReference type="EMBL" id="CP081294">
    <property type="protein sequence ID" value="QZD96141.1"/>
    <property type="molecule type" value="Genomic_DNA"/>
</dbReference>
<dbReference type="Proteomes" id="UP000824321">
    <property type="component" value="Chromosome"/>
</dbReference>
<organism evidence="2 3">
    <name type="scientific">Qipengyuania gelatinilytica</name>
    <dbReference type="NCBI Taxonomy" id="2867231"/>
    <lineage>
        <taxon>Bacteria</taxon>
        <taxon>Pseudomonadati</taxon>
        <taxon>Pseudomonadota</taxon>
        <taxon>Alphaproteobacteria</taxon>
        <taxon>Sphingomonadales</taxon>
        <taxon>Erythrobacteraceae</taxon>
        <taxon>Qipengyuania</taxon>
    </lineage>
</organism>
<evidence type="ECO:0000313" key="2">
    <source>
        <dbReference type="EMBL" id="QZD96141.1"/>
    </source>
</evidence>
<proteinExistence type="predicted"/>
<reference evidence="2 3" key="1">
    <citation type="submission" date="2021-08" db="EMBL/GenBank/DDBJ databases">
        <title>Comparative Genomics Analysis of the Genus Qipengyuania Reveals Extensive Genetic Diversity and Metabolic Versatility, Including the Description of Fifteen Novel Species.</title>
        <authorList>
            <person name="Liu Y."/>
        </authorList>
    </citation>
    <scope>NUCLEOTIDE SEQUENCE [LARGE SCALE GENOMIC DNA]</scope>
    <source>
        <strain evidence="2 3">1NDH1</strain>
    </source>
</reference>
<evidence type="ECO:0000259" key="1">
    <source>
        <dbReference type="Pfam" id="PF09917"/>
    </source>
</evidence>
<accession>A0ABX9A4F6</accession>